<proteinExistence type="predicted"/>
<organism evidence="4 6">
    <name type="scientific">Pedobacter alluvionis</name>
    <dbReference type="NCBI Taxonomy" id="475253"/>
    <lineage>
        <taxon>Bacteria</taxon>
        <taxon>Pseudomonadati</taxon>
        <taxon>Bacteroidota</taxon>
        <taxon>Sphingobacteriia</taxon>
        <taxon>Sphingobacteriales</taxon>
        <taxon>Sphingobacteriaceae</taxon>
        <taxon>Pedobacter</taxon>
    </lineage>
</organism>
<feature type="domain" description="Response regulatory" evidence="3">
    <location>
        <begin position="8"/>
        <end position="123"/>
    </location>
</feature>
<dbReference type="SUPFAM" id="SSF52172">
    <property type="entry name" value="CheY-like"/>
    <property type="match status" value="1"/>
</dbReference>
<sequence>MGSKKMKKILVVDDNEEILEVIELILKLEGYDISGLMDVSHFSKRINEFKPDLILLDVMLGAFDGRDLCNLLKSDQSTLHIPVIMISASHNLNDSKGNVCSPNDFIAKPFDVNNLINKINAQLAA</sequence>
<dbReference type="InterPro" id="IPR050595">
    <property type="entry name" value="Bact_response_regulator"/>
</dbReference>
<dbReference type="PROSITE" id="PS50110">
    <property type="entry name" value="RESPONSE_REGULATORY"/>
    <property type="match status" value="1"/>
</dbReference>
<reference evidence="4 6" key="1">
    <citation type="submission" date="2018-10" db="EMBL/GenBank/DDBJ databases">
        <title>Genomic Encyclopedia of Archaeal and Bacterial Type Strains, Phase II (KMG-II): from individual species to whole genera.</title>
        <authorList>
            <person name="Goeker M."/>
        </authorList>
    </citation>
    <scope>NUCLEOTIDE SEQUENCE [LARGE SCALE GENOMIC DNA]</scope>
    <source>
        <strain evidence="4 6">DSM 19624</strain>
    </source>
</reference>
<reference evidence="5 7" key="2">
    <citation type="submission" date="2019-03" db="EMBL/GenBank/DDBJ databases">
        <authorList>
            <person name="He R.-H."/>
        </authorList>
    </citation>
    <scope>NUCLEOTIDE SEQUENCE [LARGE SCALE GENOMIC DNA]</scope>
    <source>
        <strain evidence="5 7">DSM 19624</strain>
    </source>
</reference>
<dbReference type="Proteomes" id="UP000297429">
    <property type="component" value="Unassembled WGS sequence"/>
</dbReference>
<accession>A0A497YBQ2</accession>
<evidence type="ECO:0000313" key="4">
    <source>
        <dbReference type="EMBL" id="RLJ80321.1"/>
    </source>
</evidence>
<dbReference type="EMBL" id="SOPX01000002">
    <property type="protein sequence ID" value="TFB31592.1"/>
    <property type="molecule type" value="Genomic_DNA"/>
</dbReference>
<gene>
    <name evidence="4" type="ORF">BCL90_1076</name>
    <name evidence="5" type="ORF">E3V97_13480</name>
</gene>
<comment type="caution">
    <text evidence="4">The sequence shown here is derived from an EMBL/GenBank/DDBJ whole genome shotgun (WGS) entry which is preliminary data.</text>
</comment>
<dbReference type="InterPro" id="IPR001789">
    <property type="entry name" value="Sig_transdc_resp-reg_receiver"/>
</dbReference>
<evidence type="ECO:0000313" key="6">
    <source>
        <dbReference type="Proteomes" id="UP000273898"/>
    </source>
</evidence>
<keyword evidence="1 2" id="KW-0597">Phosphoprotein</keyword>
<evidence type="ECO:0000256" key="1">
    <source>
        <dbReference type="ARBA" id="ARBA00022553"/>
    </source>
</evidence>
<dbReference type="OrthoDB" id="677887at2"/>
<dbReference type="EMBL" id="RCCK01000010">
    <property type="protein sequence ID" value="RLJ80321.1"/>
    <property type="molecule type" value="Genomic_DNA"/>
</dbReference>
<evidence type="ECO:0000259" key="3">
    <source>
        <dbReference type="PROSITE" id="PS50110"/>
    </source>
</evidence>
<dbReference type="InterPro" id="IPR011006">
    <property type="entry name" value="CheY-like_superfamily"/>
</dbReference>
<dbReference type="SMART" id="SM00448">
    <property type="entry name" value="REC"/>
    <property type="match status" value="1"/>
</dbReference>
<dbReference type="PANTHER" id="PTHR44591:SF3">
    <property type="entry name" value="RESPONSE REGULATORY DOMAIN-CONTAINING PROTEIN"/>
    <property type="match status" value="1"/>
</dbReference>
<evidence type="ECO:0000313" key="7">
    <source>
        <dbReference type="Proteomes" id="UP000297429"/>
    </source>
</evidence>
<feature type="modified residue" description="4-aspartylphosphate" evidence="2">
    <location>
        <position position="57"/>
    </location>
</feature>
<dbReference type="PANTHER" id="PTHR44591">
    <property type="entry name" value="STRESS RESPONSE REGULATOR PROTEIN 1"/>
    <property type="match status" value="1"/>
</dbReference>
<protein>
    <submittedName>
        <fullName evidence="4 5">Response regulator</fullName>
    </submittedName>
</protein>
<dbReference type="Pfam" id="PF00072">
    <property type="entry name" value="Response_reg"/>
    <property type="match status" value="1"/>
</dbReference>
<dbReference type="GO" id="GO:0000160">
    <property type="term" value="P:phosphorelay signal transduction system"/>
    <property type="evidence" value="ECO:0007669"/>
    <property type="project" value="InterPro"/>
</dbReference>
<evidence type="ECO:0000256" key="2">
    <source>
        <dbReference type="PROSITE-ProRule" id="PRU00169"/>
    </source>
</evidence>
<dbReference type="Proteomes" id="UP000273898">
    <property type="component" value="Unassembled WGS sequence"/>
</dbReference>
<dbReference type="Gene3D" id="3.40.50.2300">
    <property type="match status" value="1"/>
</dbReference>
<dbReference type="AlphaFoldDB" id="A0A497YBQ2"/>
<evidence type="ECO:0000313" key="5">
    <source>
        <dbReference type="EMBL" id="TFB31592.1"/>
    </source>
</evidence>
<name>A0A497YBQ2_9SPHI</name>
<keyword evidence="7" id="KW-1185">Reference proteome</keyword>